<dbReference type="AlphaFoldDB" id="A0A061FV82"/>
<dbReference type="InterPro" id="IPR002241">
    <property type="entry name" value="Glyco_hydro_27"/>
</dbReference>
<dbReference type="InterPro" id="IPR013780">
    <property type="entry name" value="Glyco_hydro_b"/>
</dbReference>
<dbReference type="Pfam" id="PF17801">
    <property type="entry name" value="Melibiase_C"/>
    <property type="match status" value="1"/>
</dbReference>
<proteinExistence type="inferred from homology"/>
<dbReference type="FunFam" id="2.60.40.1180:FF:000008">
    <property type="entry name" value="Alpha-galactosidase"/>
    <property type="match status" value="1"/>
</dbReference>
<dbReference type="SUPFAM" id="SSF51011">
    <property type="entry name" value="Glycosyl hydrolase domain"/>
    <property type="match status" value="1"/>
</dbReference>
<feature type="chain" id="PRO_5001598604" description="Alpha-galactosidase" evidence="10">
    <location>
        <begin position="26"/>
        <end position="412"/>
    </location>
</feature>
<evidence type="ECO:0000256" key="10">
    <source>
        <dbReference type="SAM" id="SignalP"/>
    </source>
</evidence>
<dbReference type="GO" id="GO:0005975">
    <property type="term" value="P:carbohydrate metabolic process"/>
    <property type="evidence" value="ECO:0007669"/>
    <property type="project" value="InterPro"/>
</dbReference>
<dbReference type="InterPro" id="IPR013785">
    <property type="entry name" value="Aldolase_TIM"/>
</dbReference>
<dbReference type="EMBL" id="CM001881">
    <property type="protein sequence ID" value="EOY21455.1"/>
    <property type="molecule type" value="Genomic_DNA"/>
</dbReference>
<keyword evidence="4 10" id="KW-0732">Signal</keyword>
<dbReference type="PRINTS" id="PR00740">
    <property type="entry name" value="GLHYDRLASE27"/>
</dbReference>
<dbReference type="InterPro" id="IPR041233">
    <property type="entry name" value="Melibiase_C"/>
</dbReference>
<evidence type="ECO:0000256" key="2">
    <source>
        <dbReference type="ARBA" id="ARBA00009743"/>
    </source>
</evidence>
<evidence type="ECO:0000256" key="7">
    <source>
        <dbReference type="ARBA" id="ARBA00023295"/>
    </source>
</evidence>
<keyword evidence="5 9" id="KW-0378">Hydrolase</keyword>
<evidence type="ECO:0000256" key="6">
    <source>
        <dbReference type="ARBA" id="ARBA00023157"/>
    </source>
</evidence>
<evidence type="ECO:0000313" key="12">
    <source>
        <dbReference type="EMBL" id="EOY21455.1"/>
    </source>
</evidence>
<comment type="catalytic activity">
    <reaction evidence="1 9">
        <text>Hydrolysis of terminal, non-reducing alpha-D-galactose residues in alpha-D-galactosides, including galactose oligosaccharides, galactomannans and galactolipids.</text>
        <dbReference type="EC" id="3.2.1.22"/>
    </reaction>
</comment>
<dbReference type="Gene3D" id="3.20.20.70">
    <property type="entry name" value="Aldolase class I"/>
    <property type="match status" value="1"/>
</dbReference>
<protein>
    <recommendedName>
        <fullName evidence="3 9">Alpha-galactosidase</fullName>
        <ecNumber evidence="3 9">3.2.1.22</ecNumber>
    </recommendedName>
    <alternativeName>
        <fullName evidence="9">Melibiase</fullName>
    </alternativeName>
</protein>
<comment type="similarity">
    <text evidence="2 9">Belongs to the glycosyl hydrolase 27 family.</text>
</comment>
<evidence type="ECO:0000256" key="8">
    <source>
        <dbReference type="ARBA" id="ARBA00056259"/>
    </source>
</evidence>
<dbReference type="PANTHER" id="PTHR11452:SF33">
    <property type="entry name" value="ALPHA-GALACTOSIDASE 2"/>
    <property type="match status" value="1"/>
</dbReference>
<dbReference type="PROSITE" id="PS00512">
    <property type="entry name" value="ALPHA_GALACTOSIDASE"/>
    <property type="match status" value="1"/>
</dbReference>
<keyword evidence="7 9" id="KW-0326">Glycosidase</keyword>
<reference evidence="12 13" key="1">
    <citation type="journal article" date="2013" name="Genome Biol.">
        <title>The genome sequence of the most widely cultivated cacao type and its use to identify candidate genes regulating pod color.</title>
        <authorList>
            <person name="Motamayor J.C."/>
            <person name="Mockaitis K."/>
            <person name="Schmutz J."/>
            <person name="Haiminen N."/>
            <person name="Iii D.L."/>
            <person name="Cornejo O."/>
            <person name="Findley S.D."/>
            <person name="Zheng P."/>
            <person name="Utro F."/>
            <person name="Royaert S."/>
            <person name="Saski C."/>
            <person name="Jenkins J."/>
            <person name="Podicheti R."/>
            <person name="Zhao M."/>
            <person name="Scheffler B.E."/>
            <person name="Stack J.C."/>
            <person name="Feltus F.A."/>
            <person name="Mustiga G.M."/>
            <person name="Amores F."/>
            <person name="Phillips W."/>
            <person name="Marelli J.P."/>
            <person name="May G.D."/>
            <person name="Shapiro H."/>
            <person name="Ma J."/>
            <person name="Bustamante C.D."/>
            <person name="Schnell R.J."/>
            <person name="Main D."/>
            <person name="Gilbert D."/>
            <person name="Parida L."/>
            <person name="Kuhn D.N."/>
        </authorList>
    </citation>
    <scope>NUCLEOTIDE SEQUENCE [LARGE SCALE GENOMIC DNA]</scope>
    <source>
        <strain evidence="13">cv. Matina 1-6</strain>
    </source>
</reference>
<dbReference type="Gramene" id="EOY21455">
    <property type="protein sequence ID" value="EOY21455"/>
    <property type="gene ID" value="TCM_013025"/>
</dbReference>
<keyword evidence="13" id="KW-1185">Reference proteome</keyword>
<dbReference type="EC" id="3.2.1.22" evidence="3 9"/>
<name>A0A061FV82_THECC</name>
<dbReference type="InterPro" id="IPR000111">
    <property type="entry name" value="Glyco_hydro_27/36_CS"/>
</dbReference>
<feature type="signal peptide" evidence="10">
    <location>
        <begin position="1"/>
        <end position="25"/>
    </location>
</feature>
<dbReference type="Proteomes" id="UP000026915">
    <property type="component" value="Chromosome 3"/>
</dbReference>
<dbReference type="PANTHER" id="PTHR11452">
    <property type="entry name" value="ALPHA-GALACTOSIDASE/ALPHA-N-ACETYLGALACTOSAMINIDASE"/>
    <property type="match status" value="1"/>
</dbReference>
<evidence type="ECO:0000313" key="13">
    <source>
        <dbReference type="Proteomes" id="UP000026915"/>
    </source>
</evidence>
<gene>
    <name evidence="12" type="ORF">TCM_013025</name>
</gene>
<organism evidence="12 13">
    <name type="scientific">Theobroma cacao</name>
    <name type="common">Cacao</name>
    <name type="synonym">Cocoa</name>
    <dbReference type="NCBI Taxonomy" id="3641"/>
    <lineage>
        <taxon>Eukaryota</taxon>
        <taxon>Viridiplantae</taxon>
        <taxon>Streptophyta</taxon>
        <taxon>Embryophyta</taxon>
        <taxon>Tracheophyta</taxon>
        <taxon>Spermatophyta</taxon>
        <taxon>Magnoliopsida</taxon>
        <taxon>eudicotyledons</taxon>
        <taxon>Gunneridae</taxon>
        <taxon>Pentapetalae</taxon>
        <taxon>rosids</taxon>
        <taxon>malvids</taxon>
        <taxon>Malvales</taxon>
        <taxon>Malvaceae</taxon>
        <taxon>Byttnerioideae</taxon>
        <taxon>Theobroma</taxon>
    </lineage>
</organism>
<evidence type="ECO:0000259" key="11">
    <source>
        <dbReference type="Pfam" id="PF17801"/>
    </source>
</evidence>
<evidence type="ECO:0000256" key="3">
    <source>
        <dbReference type="ARBA" id="ARBA00012755"/>
    </source>
</evidence>
<dbReference type="FunFam" id="3.20.20.70:FF:000093">
    <property type="entry name" value="Alpha-galactosidase"/>
    <property type="match status" value="1"/>
</dbReference>
<dbReference type="Pfam" id="PF16499">
    <property type="entry name" value="Melibiase_2"/>
    <property type="match status" value="1"/>
</dbReference>
<dbReference type="InterPro" id="IPR017853">
    <property type="entry name" value="GH"/>
</dbReference>
<keyword evidence="6 9" id="KW-1015">Disulfide bond</keyword>
<evidence type="ECO:0000256" key="9">
    <source>
        <dbReference type="RuleBase" id="RU361168"/>
    </source>
</evidence>
<feature type="domain" description="Alpha galactosidase C-terminal" evidence="11">
    <location>
        <begin position="333"/>
        <end position="409"/>
    </location>
</feature>
<dbReference type="CDD" id="cd14792">
    <property type="entry name" value="GH27"/>
    <property type="match status" value="1"/>
</dbReference>
<evidence type="ECO:0000256" key="5">
    <source>
        <dbReference type="ARBA" id="ARBA00022801"/>
    </source>
</evidence>
<evidence type="ECO:0000256" key="4">
    <source>
        <dbReference type="ARBA" id="ARBA00022729"/>
    </source>
</evidence>
<accession>A0A061FV82</accession>
<dbReference type="GO" id="GO:0004557">
    <property type="term" value="F:alpha-galactosidase activity"/>
    <property type="evidence" value="ECO:0007669"/>
    <property type="project" value="UniProtKB-EC"/>
</dbReference>
<dbReference type="Gene3D" id="2.60.40.1180">
    <property type="entry name" value="Golgi alpha-mannosidase II"/>
    <property type="match status" value="1"/>
</dbReference>
<evidence type="ECO:0000256" key="1">
    <source>
        <dbReference type="ARBA" id="ARBA00001255"/>
    </source>
</evidence>
<dbReference type="SUPFAM" id="SSF51445">
    <property type="entry name" value="(Trans)glycosidases"/>
    <property type="match status" value="1"/>
</dbReference>
<comment type="function">
    <text evidence="8">May regulate leaf (and possibly other organ) development by functioning in cell wall loosening and cell wall expansion.</text>
</comment>
<sequence length="412" mass="45698">MGDSSSAYLCLAVGLALVVWSVSNGDEVAAADRMVGRSSNSFQQMRRKTFANGLGRTPPMGWNSWNHFGCDIEEKAIKETADAMEARGLAKLGYKYVNLDDCWGEPGRDAKGNLVSKASKFPSGMKALAYYVHSKGLKLGIYSDAGTKTCSRTMPGSLDHEEQDAKTFASWGVDYLKYDNCENYGITPRERYHRMSEALLSTGRPIFFSICEWGREHPATWAPDIGNSWRTSGDVRDNWDSMIVRADRNDEWASYAGPGGWNDPDMLEVGNGGMTVEEYRSHFSIWAIAKAPLIIGCDIRTMDNDTYEILSNEDVIAVNQDKLGVQGKKVKRDGHLEVWAGPLSDNKVAVVLWNRGSRNANVTALWSDIGLQPTVAVKARDLWTHSTEYSLKGQISAQLESHACKMYVLTPH</sequence>